<dbReference type="Proteomes" id="UP000326396">
    <property type="component" value="Linkage Group LG16"/>
</dbReference>
<gene>
    <name evidence="1" type="ORF">E3N88_15583</name>
</gene>
<dbReference type="AlphaFoldDB" id="A0A5N6NY28"/>
<dbReference type="OrthoDB" id="1926238at2759"/>
<dbReference type="PANTHER" id="PTHR31267:SF2">
    <property type="entry name" value="EXPRESSED PROTEIN"/>
    <property type="match status" value="1"/>
</dbReference>
<comment type="caution">
    <text evidence="1">The sequence shown here is derived from an EMBL/GenBank/DDBJ whole genome shotgun (WGS) entry which is preliminary data.</text>
</comment>
<name>A0A5N6NY28_9ASTR</name>
<sequence length="135" mass="15294">MYVMLLQTLGYWVTYFLDGSPDDIGAFEPEDVAIFWFLNLLTVVRLDETASILDLGVGCRDLERLSIINRCDKFHGRGQADGEAASLSSDADAPKPFPHRYVVALPLPKSFPERILEKYKVWGLRAKFEIEKLAN</sequence>
<protein>
    <submittedName>
        <fullName evidence="1">Uncharacterized protein</fullName>
    </submittedName>
</protein>
<organism evidence="1 2">
    <name type="scientific">Mikania micrantha</name>
    <name type="common">bitter vine</name>
    <dbReference type="NCBI Taxonomy" id="192012"/>
    <lineage>
        <taxon>Eukaryota</taxon>
        <taxon>Viridiplantae</taxon>
        <taxon>Streptophyta</taxon>
        <taxon>Embryophyta</taxon>
        <taxon>Tracheophyta</taxon>
        <taxon>Spermatophyta</taxon>
        <taxon>Magnoliopsida</taxon>
        <taxon>eudicotyledons</taxon>
        <taxon>Gunneridae</taxon>
        <taxon>Pentapetalae</taxon>
        <taxon>asterids</taxon>
        <taxon>campanulids</taxon>
        <taxon>Asterales</taxon>
        <taxon>Asteraceae</taxon>
        <taxon>Asteroideae</taxon>
        <taxon>Heliantheae alliance</taxon>
        <taxon>Eupatorieae</taxon>
        <taxon>Mikania</taxon>
    </lineage>
</organism>
<keyword evidence="2" id="KW-1185">Reference proteome</keyword>
<dbReference type="EMBL" id="SZYD01000008">
    <property type="protein sequence ID" value="KAD5507880.1"/>
    <property type="molecule type" value="Genomic_DNA"/>
</dbReference>
<dbReference type="PANTHER" id="PTHR31267">
    <property type="entry name" value="DENTIN SIALOPHOSPHOPROTEIN-LIKE PROTEIN"/>
    <property type="match status" value="1"/>
</dbReference>
<proteinExistence type="predicted"/>
<evidence type="ECO:0000313" key="2">
    <source>
        <dbReference type="Proteomes" id="UP000326396"/>
    </source>
</evidence>
<reference evidence="1 2" key="1">
    <citation type="submission" date="2019-05" db="EMBL/GenBank/DDBJ databases">
        <title>Mikania micrantha, genome provides insights into the molecular mechanism of rapid growth.</title>
        <authorList>
            <person name="Liu B."/>
        </authorList>
    </citation>
    <scope>NUCLEOTIDE SEQUENCE [LARGE SCALE GENOMIC DNA]</scope>
    <source>
        <strain evidence="1">NLD-2019</strain>
        <tissue evidence="1">Leaf</tissue>
    </source>
</reference>
<evidence type="ECO:0000313" key="1">
    <source>
        <dbReference type="EMBL" id="KAD5507880.1"/>
    </source>
</evidence>
<accession>A0A5N6NY28</accession>